<dbReference type="Gene3D" id="1.10.10.60">
    <property type="entry name" value="Homeodomain-like"/>
    <property type="match status" value="2"/>
</dbReference>
<dbReference type="Pfam" id="PF12833">
    <property type="entry name" value="HTH_18"/>
    <property type="match status" value="1"/>
</dbReference>
<dbReference type="EMBL" id="BMYZ01000002">
    <property type="protein sequence ID" value="GGY79772.1"/>
    <property type="molecule type" value="Genomic_DNA"/>
</dbReference>
<keyword evidence="4" id="KW-1133">Transmembrane helix</keyword>
<feature type="transmembrane region" description="Helical" evidence="4">
    <location>
        <begin position="60"/>
        <end position="79"/>
    </location>
</feature>
<feature type="transmembrane region" description="Helical" evidence="4">
    <location>
        <begin position="91"/>
        <end position="112"/>
    </location>
</feature>
<evidence type="ECO:0000256" key="2">
    <source>
        <dbReference type="ARBA" id="ARBA00023125"/>
    </source>
</evidence>
<dbReference type="PANTHER" id="PTHR43280:SF29">
    <property type="entry name" value="ARAC-FAMILY TRANSCRIPTIONAL REGULATOR"/>
    <property type="match status" value="1"/>
</dbReference>
<evidence type="ECO:0000259" key="5">
    <source>
        <dbReference type="PROSITE" id="PS01124"/>
    </source>
</evidence>
<dbReference type="PROSITE" id="PS01124">
    <property type="entry name" value="HTH_ARAC_FAMILY_2"/>
    <property type="match status" value="1"/>
</dbReference>
<sequence>MAGLILAVSLLTLLLFAPLMMLGKSRAANRWLAAYLLCLSLIGFSEYADVTRLYLEHPRLWGWFDLAFTLIGITYYQYANALMGRSFKPHQLWHFLPFAIVFGIVALTHFSVGREELIAAIIADEQTTSGDNTWTLFFQGMALAYMLAVIFRLYQFRQLLKQNFSSLKTWDLHWLFWITLANAVMLLLWFTANQSNAGLALQLGCRLVLVYALVWYGIKQRVIFIPPAIDHEKINLDAPDELEEKYSRSGLTESAAELIEKRLQRIMKSEQRFLEPNLTLNQLADAVGASPQWLSQYINQYHQCNFFDYVNSFRVNHVQQLIRESIDTESTLLDLALAAGFNTKSTFNSSFKKITGYTPSNWRKQVKNMSTPICSDEITA</sequence>
<accession>A0ABQ3B5F6</accession>
<keyword evidence="4" id="KW-0812">Transmembrane</keyword>
<keyword evidence="1" id="KW-0805">Transcription regulation</keyword>
<dbReference type="RefSeq" id="WP_189419242.1">
    <property type="nucleotide sequence ID" value="NZ_BMYZ01000002.1"/>
</dbReference>
<evidence type="ECO:0000313" key="6">
    <source>
        <dbReference type="EMBL" id="GGY79772.1"/>
    </source>
</evidence>
<gene>
    <name evidence="6" type="ORF">GCM10011613_25910</name>
</gene>
<feature type="domain" description="HTH araC/xylS-type" evidence="5">
    <location>
        <begin position="253"/>
        <end position="365"/>
    </location>
</feature>
<dbReference type="InterPro" id="IPR018062">
    <property type="entry name" value="HTH_AraC-typ_CS"/>
</dbReference>
<evidence type="ECO:0000256" key="4">
    <source>
        <dbReference type="SAM" id="Phobius"/>
    </source>
</evidence>
<keyword evidence="7" id="KW-1185">Reference proteome</keyword>
<dbReference type="Proteomes" id="UP000619761">
    <property type="component" value="Unassembled WGS sequence"/>
</dbReference>
<organism evidence="6 7">
    <name type="scientific">Cellvibrio zantedeschiae</name>
    <dbReference type="NCBI Taxonomy" id="1237077"/>
    <lineage>
        <taxon>Bacteria</taxon>
        <taxon>Pseudomonadati</taxon>
        <taxon>Pseudomonadota</taxon>
        <taxon>Gammaproteobacteria</taxon>
        <taxon>Cellvibrionales</taxon>
        <taxon>Cellvibrionaceae</taxon>
        <taxon>Cellvibrio</taxon>
    </lineage>
</organism>
<feature type="transmembrane region" description="Helical" evidence="4">
    <location>
        <begin position="31"/>
        <end position="48"/>
    </location>
</feature>
<dbReference type="CDD" id="cd00093">
    <property type="entry name" value="HTH_XRE"/>
    <property type="match status" value="1"/>
</dbReference>
<dbReference type="InterPro" id="IPR009057">
    <property type="entry name" value="Homeodomain-like_sf"/>
</dbReference>
<feature type="transmembrane region" description="Helical" evidence="4">
    <location>
        <begin position="174"/>
        <end position="192"/>
    </location>
</feature>
<dbReference type="PANTHER" id="PTHR43280">
    <property type="entry name" value="ARAC-FAMILY TRANSCRIPTIONAL REGULATOR"/>
    <property type="match status" value="1"/>
</dbReference>
<proteinExistence type="predicted"/>
<keyword evidence="3" id="KW-0804">Transcription</keyword>
<comment type="caution">
    <text evidence="6">The sequence shown here is derived from an EMBL/GenBank/DDBJ whole genome shotgun (WGS) entry which is preliminary data.</text>
</comment>
<evidence type="ECO:0000256" key="1">
    <source>
        <dbReference type="ARBA" id="ARBA00023015"/>
    </source>
</evidence>
<name>A0ABQ3B5F6_9GAMM</name>
<protein>
    <recommendedName>
        <fullName evidence="5">HTH araC/xylS-type domain-containing protein</fullName>
    </recommendedName>
</protein>
<dbReference type="SMART" id="SM00342">
    <property type="entry name" value="HTH_ARAC"/>
    <property type="match status" value="1"/>
</dbReference>
<feature type="transmembrane region" description="Helical" evidence="4">
    <location>
        <begin position="199"/>
        <end position="218"/>
    </location>
</feature>
<evidence type="ECO:0000256" key="3">
    <source>
        <dbReference type="ARBA" id="ARBA00023163"/>
    </source>
</evidence>
<dbReference type="PROSITE" id="PS00041">
    <property type="entry name" value="HTH_ARAC_FAMILY_1"/>
    <property type="match status" value="1"/>
</dbReference>
<dbReference type="InterPro" id="IPR018060">
    <property type="entry name" value="HTH_AraC"/>
</dbReference>
<dbReference type="InterPro" id="IPR001387">
    <property type="entry name" value="Cro/C1-type_HTH"/>
</dbReference>
<keyword evidence="4" id="KW-0472">Membrane</keyword>
<keyword evidence="2" id="KW-0238">DNA-binding</keyword>
<evidence type="ECO:0000313" key="7">
    <source>
        <dbReference type="Proteomes" id="UP000619761"/>
    </source>
</evidence>
<dbReference type="SUPFAM" id="SSF46689">
    <property type="entry name" value="Homeodomain-like"/>
    <property type="match status" value="1"/>
</dbReference>
<feature type="transmembrane region" description="Helical" evidence="4">
    <location>
        <begin position="133"/>
        <end position="154"/>
    </location>
</feature>
<reference evidence="7" key="1">
    <citation type="journal article" date="2019" name="Int. J. Syst. Evol. Microbiol.">
        <title>The Global Catalogue of Microorganisms (GCM) 10K type strain sequencing project: providing services to taxonomists for standard genome sequencing and annotation.</title>
        <authorList>
            <consortium name="The Broad Institute Genomics Platform"/>
            <consortium name="The Broad Institute Genome Sequencing Center for Infectious Disease"/>
            <person name="Wu L."/>
            <person name="Ma J."/>
        </authorList>
    </citation>
    <scope>NUCLEOTIDE SEQUENCE [LARGE SCALE GENOMIC DNA]</scope>
    <source>
        <strain evidence="7">KCTC 32239</strain>
    </source>
</reference>